<evidence type="ECO:0000256" key="1">
    <source>
        <dbReference type="SAM" id="Phobius"/>
    </source>
</evidence>
<keyword evidence="1" id="KW-0812">Transmembrane</keyword>
<proteinExistence type="predicted"/>
<protein>
    <submittedName>
        <fullName evidence="2">Uncharacterized protein</fullName>
    </submittedName>
</protein>
<keyword evidence="1" id="KW-0472">Membrane</keyword>
<sequence>MKLDYKTVDIIRHYRLILYLLDTRKDVIFNNHDTLVVNRINSGHLLSGKCDIGPNSGRQNSITFSFEQGERDVQNSIKIQCKDCNNKLLAEIKFEKRCGFQKCEMLSPSGYTIAFARKRFVHVVNSQDRSVVAKLFEDLNSSLSSNQLTVKLVYQTELNLSKRIVILLITGALNMTFKQRKHSMNIKCSICSQCSKGTIIIMLAFIFTLMTMIAVLVAKALM</sequence>
<dbReference type="EMBL" id="CACVKT020004804">
    <property type="protein sequence ID" value="CAC5391635.1"/>
    <property type="molecule type" value="Genomic_DNA"/>
</dbReference>
<evidence type="ECO:0000313" key="3">
    <source>
        <dbReference type="Proteomes" id="UP000507470"/>
    </source>
</evidence>
<feature type="transmembrane region" description="Helical" evidence="1">
    <location>
        <begin position="198"/>
        <end position="218"/>
    </location>
</feature>
<keyword evidence="3" id="KW-1185">Reference proteome</keyword>
<gene>
    <name evidence="2" type="ORF">MCOR_26633</name>
</gene>
<keyword evidence="1" id="KW-1133">Transmembrane helix</keyword>
<reference evidence="2 3" key="1">
    <citation type="submission" date="2020-06" db="EMBL/GenBank/DDBJ databases">
        <authorList>
            <person name="Li R."/>
            <person name="Bekaert M."/>
        </authorList>
    </citation>
    <scope>NUCLEOTIDE SEQUENCE [LARGE SCALE GENOMIC DNA]</scope>
    <source>
        <strain evidence="3">wild</strain>
    </source>
</reference>
<dbReference type="AlphaFoldDB" id="A0A6J8C5C2"/>
<dbReference type="Proteomes" id="UP000507470">
    <property type="component" value="Unassembled WGS sequence"/>
</dbReference>
<dbReference type="OrthoDB" id="6121202at2759"/>
<accession>A0A6J8C5C2</accession>
<evidence type="ECO:0000313" key="2">
    <source>
        <dbReference type="EMBL" id="CAC5391635.1"/>
    </source>
</evidence>
<organism evidence="2 3">
    <name type="scientific">Mytilus coruscus</name>
    <name type="common">Sea mussel</name>
    <dbReference type="NCBI Taxonomy" id="42192"/>
    <lineage>
        <taxon>Eukaryota</taxon>
        <taxon>Metazoa</taxon>
        <taxon>Spiralia</taxon>
        <taxon>Lophotrochozoa</taxon>
        <taxon>Mollusca</taxon>
        <taxon>Bivalvia</taxon>
        <taxon>Autobranchia</taxon>
        <taxon>Pteriomorphia</taxon>
        <taxon>Mytilida</taxon>
        <taxon>Mytiloidea</taxon>
        <taxon>Mytilidae</taxon>
        <taxon>Mytilinae</taxon>
        <taxon>Mytilus</taxon>
    </lineage>
</organism>
<name>A0A6J8C5C2_MYTCO</name>